<dbReference type="AlphaFoldDB" id="A0A1H7SM30"/>
<keyword evidence="2" id="KW-1185">Reference proteome</keyword>
<dbReference type="RefSeq" id="WP_092765009.1">
    <property type="nucleotide sequence ID" value="NZ_FNZQ01000008.1"/>
</dbReference>
<organism evidence="1 2">
    <name type="scientific">Jannaschia helgolandensis</name>
    <dbReference type="NCBI Taxonomy" id="188906"/>
    <lineage>
        <taxon>Bacteria</taxon>
        <taxon>Pseudomonadati</taxon>
        <taxon>Pseudomonadota</taxon>
        <taxon>Alphaproteobacteria</taxon>
        <taxon>Rhodobacterales</taxon>
        <taxon>Roseobacteraceae</taxon>
        <taxon>Jannaschia</taxon>
    </lineage>
</organism>
<gene>
    <name evidence="1" type="ORF">SAMN04488526_3400</name>
</gene>
<name>A0A1H7SM30_9RHOB</name>
<protein>
    <submittedName>
        <fullName evidence="1">Uncharacterized protein</fullName>
    </submittedName>
</protein>
<evidence type="ECO:0000313" key="1">
    <source>
        <dbReference type="EMBL" id="SEL73166.1"/>
    </source>
</evidence>
<proteinExistence type="predicted"/>
<dbReference type="OrthoDB" id="9807519at2"/>
<accession>A0A1H7SM30</accession>
<reference evidence="1 2" key="1">
    <citation type="submission" date="2016-10" db="EMBL/GenBank/DDBJ databases">
        <authorList>
            <person name="de Groot N.N."/>
        </authorList>
    </citation>
    <scope>NUCLEOTIDE SEQUENCE [LARGE SCALE GENOMIC DNA]</scope>
    <source>
        <strain evidence="1 2">DSM 14858</strain>
    </source>
</reference>
<dbReference type="EMBL" id="FNZQ01000008">
    <property type="protein sequence ID" value="SEL73166.1"/>
    <property type="molecule type" value="Genomic_DNA"/>
</dbReference>
<evidence type="ECO:0000313" key="2">
    <source>
        <dbReference type="Proteomes" id="UP000199283"/>
    </source>
</evidence>
<dbReference type="Proteomes" id="UP000199283">
    <property type="component" value="Unassembled WGS sequence"/>
</dbReference>
<sequence length="210" mass="23029">MGRGVIAVLLALAVLLPGRGIAGDELLRLRQDLRPVDIVINGYGAMLPTVAVTQTRFLSSRATVNVTDCLRADLPGAVVVDLASYDWPGTRSARDHQTCLLAIFNALGDRNSIRAWVATIVAPQAHPGCPARWNVEEVSDLGPATVDIWRGRQTMPLIIGVMDRKALWSDTLRAPVYSLIRTTFDADDRPLVVKVEIFTIGDRYGLQRCR</sequence>
<dbReference type="STRING" id="188906.SAMN04488526_3400"/>